<feature type="active site" evidence="5">
    <location>
        <position position="36"/>
    </location>
</feature>
<dbReference type="PROSITE" id="PS51160">
    <property type="entry name" value="ACYLPHOSPHATASE_3"/>
    <property type="match status" value="1"/>
</dbReference>
<dbReference type="AlphaFoldDB" id="A0A6P2BWV3"/>
<organism evidence="8 9">
    <name type="scientific">Trebonia kvetii</name>
    <dbReference type="NCBI Taxonomy" id="2480626"/>
    <lineage>
        <taxon>Bacteria</taxon>
        <taxon>Bacillati</taxon>
        <taxon>Actinomycetota</taxon>
        <taxon>Actinomycetes</taxon>
        <taxon>Streptosporangiales</taxon>
        <taxon>Treboniaceae</taxon>
        <taxon>Trebonia</taxon>
    </lineage>
</organism>
<accession>A0A6P2BWV3</accession>
<protein>
    <recommendedName>
        <fullName evidence="3 5">acylphosphatase</fullName>
        <ecNumber evidence="2 5">3.6.1.7</ecNumber>
    </recommendedName>
</protein>
<dbReference type="OrthoDB" id="3182027at2"/>
<proteinExistence type="inferred from homology"/>
<dbReference type="InterPro" id="IPR020456">
    <property type="entry name" value="Acylphosphatase"/>
</dbReference>
<dbReference type="Pfam" id="PF00708">
    <property type="entry name" value="Acylphosphatase"/>
    <property type="match status" value="1"/>
</dbReference>
<dbReference type="Gene3D" id="3.30.70.100">
    <property type="match status" value="1"/>
</dbReference>
<dbReference type="InterPro" id="IPR001792">
    <property type="entry name" value="Acylphosphatase-like_dom"/>
</dbReference>
<evidence type="ECO:0000259" key="7">
    <source>
        <dbReference type="PROSITE" id="PS51160"/>
    </source>
</evidence>
<reference evidence="8 9" key="1">
    <citation type="submission" date="2018-11" db="EMBL/GenBank/DDBJ databases">
        <title>Trebonia kvetii gen.nov., sp.nov., a novel acidophilic actinobacterium, and proposal of the new actinobacterial family Treboniaceae fam. nov.</title>
        <authorList>
            <person name="Rapoport D."/>
            <person name="Sagova-Mareckova M."/>
            <person name="Sedlacek I."/>
            <person name="Provaznik J."/>
            <person name="Kralova S."/>
            <person name="Pavlinic D."/>
            <person name="Benes V."/>
            <person name="Kopecky J."/>
        </authorList>
    </citation>
    <scope>NUCLEOTIDE SEQUENCE [LARGE SCALE GENOMIC DNA]</scope>
    <source>
        <strain evidence="8 9">15Tr583</strain>
    </source>
</reference>
<evidence type="ECO:0000256" key="6">
    <source>
        <dbReference type="RuleBase" id="RU004168"/>
    </source>
</evidence>
<dbReference type="PROSITE" id="PS00151">
    <property type="entry name" value="ACYLPHOSPHATASE_2"/>
    <property type="match status" value="1"/>
</dbReference>
<dbReference type="RefSeq" id="WP_145857837.1">
    <property type="nucleotide sequence ID" value="NZ_RPFW01000005.1"/>
</dbReference>
<dbReference type="PANTHER" id="PTHR47268">
    <property type="entry name" value="ACYLPHOSPHATASE"/>
    <property type="match status" value="1"/>
</dbReference>
<gene>
    <name evidence="8" type="ORF">EAS64_28095</name>
</gene>
<dbReference type="InterPro" id="IPR017968">
    <property type="entry name" value="Acylphosphatase_CS"/>
</dbReference>
<dbReference type="GO" id="GO:0003998">
    <property type="term" value="F:acylphosphatase activity"/>
    <property type="evidence" value="ECO:0007669"/>
    <property type="project" value="UniProtKB-EC"/>
</dbReference>
<dbReference type="EC" id="3.6.1.7" evidence="2 5"/>
<sequence length="88" mass="10066">MIRYRVLISGRVQGVAYRDSCRRMAEQHGVNGWVRNLPDGSVEAVFEGRPDDVGRLVDWSRRGPRFAEVADVRVHAEEPEGISEFQIR</sequence>
<evidence type="ECO:0000256" key="1">
    <source>
        <dbReference type="ARBA" id="ARBA00005614"/>
    </source>
</evidence>
<dbReference type="SUPFAM" id="SSF54975">
    <property type="entry name" value="Acylphosphatase/BLUF domain-like"/>
    <property type="match status" value="1"/>
</dbReference>
<dbReference type="InterPro" id="IPR036046">
    <property type="entry name" value="Acylphosphatase-like_dom_sf"/>
</dbReference>
<dbReference type="Proteomes" id="UP000460272">
    <property type="component" value="Unassembled WGS sequence"/>
</dbReference>
<evidence type="ECO:0000256" key="4">
    <source>
        <dbReference type="ARBA" id="ARBA00047645"/>
    </source>
</evidence>
<name>A0A6P2BWV3_9ACTN</name>
<evidence type="ECO:0000313" key="8">
    <source>
        <dbReference type="EMBL" id="TVZ02635.1"/>
    </source>
</evidence>
<evidence type="ECO:0000256" key="2">
    <source>
        <dbReference type="ARBA" id="ARBA00012150"/>
    </source>
</evidence>
<comment type="catalytic activity">
    <reaction evidence="4 5">
        <text>an acyl phosphate + H2O = a carboxylate + phosphate + H(+)</text>
        <dbReference type="Rhea" id="RHEA:14965"/>
        <dbReference type="ChEBI" id="CHEBI:15377"/>
        <dbReference type="ChEBI" id="CHEBI:15378"/>
        <dbReference type="ChEBI" id="CHEBI:29067"/>
        <dbReference type="ChEBI" id="CHEBI:43474"/>
        <dbReference type="ChEBI" id="CHEBI:59918"/>
        <dbReference type="EC" id="3.6.1.7"/>
    </reaction>
</comment>
<feature type="active site" evidence="5">
    <location>
        <position position="18"/>
    </location>
</feature>
<keyword evidence="9" id="KW-1185">Reference proteome</keyword>
<dbReference type="PANTHER" id="PTHR47268:SF4">
    <property type="entry name" value="ACYLPHOSPHATASE"/>
    <property type="match status" value="1"/>
</dbReference>
<dbReference type="EMBL" id="RPFW01000005">
    <property type="protein sequence ID" value="TVZ02635.1"/>
    <property type="molecule type" value="Genomic_DNA"/>
</dbReference>
<evidence type="ECO:0000256" key="3">
    <source>
        <dbReference type="ARBA" id="ARBA00015991"/>
    </source>
</evidence>
<feature type="domain" description="Acylphosphatase-like" evidence="7">
    <location>
        <begin position="3"/>
        <end position="88"/>
    </location>
</feature>
<comment type="caution">
    <text evidence="8">The sequence shown here is derived from an EMBL/GenBank/DDBJ whole genome shotgun (WGS) entry which is preliminary data.</text>
</comment>
<evidence type="ECO:0000256" key="5">
    <source>
        <dbReference type="PROSITE-ProRule" id="PRU00520"/>
    </source>
</evidence>
<comment type="similarity">
    <text evidence="1 6">Belongs to the acylphosphatase family.</text>
</comment>
<keyword evidence="5" id="KW-0378">Hydrolase</keyword>
<evidence type="ECO:0000313" key="9">
    <source>
        <dbReference type="Proteomes" id="UP000460272"/>
    </source>
</evidence>